<dbReference type="InterPro" id="IPR008878">
    <property type="entry name" value="Transposase_IS66_Orf2"/>
</dbReference>
<reference evidence="2" key="1">
    <citation type="submission" date="2019-10" db="EMBL/GenBank/DDBJ databases">
        <title>Lactobacillus agilis SN811 Whole Genome Sequencing Project.</title>
        <authorList>
            <person name="Suzuki S."/>
            <person name="Endo A."/>
            <person name="Maeno S."/>
            <person name="Shiwa Y."/>
            <person name="Matsutani M."/>
            <person name="Kajikawa A."/>
        </authorList>
    </citation>
    <scope>NUCLEOTIDE SEQUENCE</scope>
    <source>
        <strain evidence="2">SN811</strain>
    </source>
</reference>
<evidence type="ECO:0008006" key="3">
    <source>
        <dbReference type="Google" id="ProtNLM"/>
    </source>
</evidence>
<feature type="transmembrane region" description="Helical" evidence="1">
    <location>
        <begin position="60"/>
        <end position="81"/>
    </location>
</feature>
<dbReference type="PANTHER" id="PTHR36455">
    <property type="match status" value="1"/>
</dbReference>
<dbReference type="AlphaFoldDB" id="A0A6F9Y6C5"/>
<accession>A0A6F9Y6C5</accession>
<sequence>MKKQEIVEFKSVPKCKPETKNRTNKLRLATEIKLDKMKISLYHGADIEFMNDVWELIKKYAGQLSCLLSMCILFVVTLIYVKEFLIADNFGLDFYDDSLFCRRRNDRFKVLYWDSEGFILLYKRFDNGRLTWSRTSEEITFCYGVFTVLLAIRCIYLSTEGKVK</sequence>
<comment type="caution">
    <text evidence="2">The sequence shown here is derived from an EMBL/GenBank/DDBJ whole genome shotgun (WGS) entry which is preliminary data.</text>
</comment>
<organism evidence="2">
    <name type="scientific">Ligilactobacillus agilis</name>
    <dbReference type="NCBI Taxonomy" id="1601"/>
    <lineage>
        <taxon>Bacteria</taxon>
        <taxon>Bacillati</taxon>
        <taxon>Bacillota</taxon>
        <taxon>Bacilli</taxon>
        <taxon>Lactobacillales</taxon>
        <taxon>Lactobacillaceae</taxon>
        <taxon>Ligilactobacillus</taxon>
    </lineage>
</organism>
<dbReference type="RefSeq" id="WP_172577640.1">
    <property type="nucleotide sequence ID" value="NZ_BLAP01000065.1"/>
</dbReference>
<feature type="transmembrane region" description="Helical" evidence="1">
    <location>
        <begin position="139"/>
        <end position="158"/>
    </location>
</feature>
<proteinExistence type="predicted"/>
<evidence type="ECO:0000256" key="1">
    <source>
        <dbReference type="SAM" id="Phobius"/>
    </source>
</evidence>
<keyword evidence="1" id="KW-0472">Membrane</keyword>
<gene>
    <name evidence="2" type="ORF">SN811_16210</name>
</gene>
<keyword evidence="1" id="KW-1133">Transmembrane helix</keyword>
<dbReference type="Proteomes" id="UP000494160">
    <property type="component" value="Unassembled WGS sequence"/>
</dbReference>
<name>A0A6F9Y6C5_9LACO</name>
<evidence type="ECO:0000313" key="2">
    <source>
        <dbReference type="EMBL" id="GET13121.1"/>
    </source>
</evidence>
<keyword evidence="1" id="KW-0812">Transmembrane</keyword>
<dbReference type="Pfam" id="PF05717">
    <property type="entry name" value="TnpB_IS66"/>
    <property type="match status" value="1"/>
</dbReference>
<dbReference type="PANTHER" id="PTHR36455:SF1">
    <property type="entry name" value="BLR8292 PROTEIN"/>
    <property type="match status" value="1"/>
</dbReference>
<dbReference type="EMBL" id="BLAP01000065">
    <property type="protein sequence ID" value="GET13121.1"/>
    <property type="molecule type" value="Genomic_DNA"/>
</dbReference>
<protein>
    <recommendedName>
        <fullName evidence="3">Transposase</fullName>
    </recommendedName>
</protein>